<sequence>MDDISKKAYFSDSIYWVEVDRIKPNPFQPRKEFDEAALTSLAESIRSYGVLQPLTVTRKETEIPGEGIRVEYELIAGERRLRASKLAGLFQVPVVIRRAEDSDQMKLEIAIIENLQREDLNAVDRAKAFKQLTDQFGLKHHEIGKKVGKSREYVSNSLRILVLPQFMQDAVVAGEITEGHTRPLLMLMDKPAEQKTLFEEIKLKRLNVRDTEQLARRIAVDKSRKGDLTPELLLLERELSDSLGTRVRIEKKEQGGKMIVEFFTVEDLAHIRKMLGQREEKAEEKPADMPPLTPAEAMQEATPPEIAVEAIPPAPEEPAVDDLYSARNFTV</sequence>
<keyword evidence="3" id="KW-0238">DNA-binding</keyword>
<gene>
    <name evidence="6" type="ORF">A2765_01610</name>
</gene>
<evidence type="ECO:0000256" key="2">
    <source>
        <dbReference type="ARBA" id="ARBA00022829"/>
    </source>
</evidence>
<reference evidence="6 7" key="1">
    <citation type="journal article" date="2016" name="Nat. Commun.">
        <title>Thousands of microbial genomes shed light on interconnected biogeochemical processes in an aquifer system.</title>
        <authorList>
            <person name="Anantharaman K."/>
            <person name="Brown C.T."/>
            <person name="Hug L.A."/>
            <person name="Sharon I."/>
            <person name="Castelle C.J."/>
            <person name="Probst A.J."/>
            <person name="Thomas B.C."/>
            <person name="Singh A."/>
            <person name="Wilkins M.J."/>
            <person name="Karaoz U."/>
            <person name="Brodie E.L."/>
            <person name="Williams K.H."/>
            <person name="Hubbard S.S."/>
            <person name="Banfield J.F."/>
        </authorList>
    </citation>
    <scope>NUCLEOTIDE SEQUENCE [LARGE SCALE GENOMIC DNA]</scope>
</reference>
<feature type="compositionally biased region" description="Basic and acidic residues" evidence="4">
    <location>
        <begin position="277"/>
        <end position="287"/>
    </location>
</feature>
<evidence type="ECO:0000313" key="7">
    <source>
        <dbReference type="Proteomes" id="UP000176377"/>
    </source>
</evidence>
<dbReference type="InterPro" id="IPR004437">
    <property type="entry name" value="ParB/RepB/Spo0J"/>
</dbReference>
<proteinExistence type="inferred from homology"/>
<evidence type="ECO:0000313" key="6">
    <source>
        <dbReference type="EMBL" id="OGG60791.1"/>
    </source>
</evidence>
<dbReference type="AlphaFoldDB" id="A0A1F6DHD2"/>
<dbReference type="InterPro" id="IPR036086">
    <property type="entry name" value="ParB/Sulfiredoxin_sf"/>
</dbReference>
<dbReference type="FunFam" id="3.90.1530.30:FF:000001">
    <property type="entry name" value="Chromosome partitioning protein ParB"/>
    <property type="match status" value="1"/>
</dbReference>
<dbReference type="Gene3D" id="3.90.1530.30">
    <property type="match status" value="1"/>
</dbReference>
<dbReference type="SUPFAM" id="SSF109709">
    <property type="entry name" value="KorB DNA-binding domain-like"/>
    <property type="match status" value="1"/>
</dbReference>
<dbReference type="EMBL" id="MFLA01000001">
    <property type="protein sequence ID" value="OGG60791.1"/>
    <property type="molecule type" value="Genomic_DNA"/>
</dbReference>
<dbReference type="NCBIfam" id="TIGR00180">
    <property type="entry name" value="parB_part"/>
    <property type="match status" value="1"/>
</dbReference>
<dbReference type="GO" id="GO:0045881">
    <property type="term" value="P:positive regulation of sporulation resulting in formation of a cellular spore"/>
    <property type="evidence" value="ECO:0007669"/>
    <property type="project" value="TreeGrafter"/>
</dbReference>
<dbReference type="Pfam" id="PF02195">
    <property type="entry name" value="ParB_N"/>
    <property type="match status" value="1"/>
</dbReference>
<protein>
    <recommendedName>
        <fullName evidence="5">ParB-like N-terminal domain-containing protein</fullName>
    </recommendedName>
</protein>
<dbReference type="GO" id="GO:0007059">
    <property type="term" value="P:chromosome segregation"/>
    <property type="evidence" value="ECO:0007669"/>
    <property type="project" value="UniProtKB-KW"/>
</dbReference>
<dbReference type="Pfam" id="PF23552">
    <property type="entry name" value="ParB_C"/>
    <property type="match status" value="1"/>
</dbReference>
<organism evidence="6 7">
    <name type="scientific">Candidatus Kaiserbacteria bacterium RIFCSPHIGHO2_01_FULL_56_24</name>
    <dbReference type="NCBI Taxonomy" id="1798487"/>
    <lineage>
        <taxon>Bacteria</taxon>
        <taxon>Candidatus Kaiseribacteriota</taxon>
    </lineage>
</organism>
<dbReference type="PANTHER" id="PTHR33375:SF1">
    <property type="entry name" value="CHROMOSOME-PARTITIONING PROTEIN PARB-RELATED"/>
    <property type="match status" value="1"/>
</dbReference>
<accession>A0A1F6DHD2</accession>
<evidence type="ECO:0000256" key="3">
    <source>
        <dbReference type="ARBA" id="ARBA00023125"/>
    </source>
</evidence>
<dbReference type="CDD" id="cd16393">
    <property type="entry name" value="SPO0J_N"/>
    <property type="match status" value="1"/>
</dbReference>
<dbReference type="Gene3D" id="1.10.10.2830">
    <property type="match status" value="1"/>
</dbReference>
<evidence type="ECO:0000259" key="5">
    <source>
        <dbReference type="SMART" id="SM00470"/>
    </source>
</evidence>
<dbReference type="PANTHER" id="PTHR33375">
    <property type="entry name" value="CHROMOSOME-PARTITIONING PROTEIN PARB-RELATED"/>
    <property type="match status" value="1"/>
</dbReference>
<feature type="region of interest" description="Disordered" evidence="4">
    <location>
        <begin position="277"/>
        <end position="299"/>
    </location>
</feature>
<comment type="similarity">
    <text evidence="1">Belongs to the ParB family.</text>
</comment>
<dbReference type="Pfam" id="PF17762">
    <property type="entry name" value="HTH_ParB"/>
    <property type="match status" value="1"/>
</dbReference>
<comment type="caution">
    <text evidence="6">The sequence shown here is derived from an EMBL/GenBank/DDBJ whole genome shotgun (WGS) entry which is preliminary data.</text>
</comment>
<feature type="region of interest" description="Disordered" evidence="4">
    <location>
        <begin position="312"/>
        <end position="331"/>
    </location>
</feature>
<evidence type="ECO:0000256" key="4">
    <source>
        <dbReference type="SAM" id="MobiDB-lite"/>
    </source>
</evidence>
<name>A0A1F6DHD2_9BACT</name>
<dbReference type="GO" id="GO:0005694">
    <property type="term" value="C:chromosome"/>
    <property type="evidence" value="ECO:0007669"/>
    <property type="project" value="TreeGrafter"/>
</dbReference>
<dbReference type="FunFam" id="1.10.10.2830:FF:000001">
    <property type="entry name" value="Chromosome partitioning protein ParB"/>
    <property type="match status" value="1"/>
</dbReference>
<dbReference type="InterPro" id="IPR003115">
    <property type="entry name" value="ParB_N"/>
</dbReference>
<dbReference type="SMART" id="SM00470">
    <property type="entry name" value="ParB"/>
    <property type="match status" value="1"/>
</dbReference>
<dbReference type="InterPro" id="IPR050336">
    <property type="entry name" value="Chromosome_partition/occlusion"/>
</dbReference>
<dbReference type="GO" id="GO:0003677">
    <property type="term" value="F:DNA binding"/>
    <property type="evidence" value="ECO:0007669"/>
    <property type="project" value="UniProtKB-KW"/>
</dbReference>
<dbReference type="Proteomes" id="UP000176377">
    <property type="component" value="Unassembled WGS sequence"/>
</dbReference>
<dbReference type="InterPro" id="IPR057240">
    <property type="entry name" value="ParB_dimer_C"/>
</dbReference>
<dbReference type="SUPFAM" id="SSF110849">
    <property type="entry name" value="ParB/Sulfiredoxin"/>
    <property type="match status" value="1"/>
</dbReference>
<dbReference type="InterPro" id="IPR041468">
    <property type="entry name" value="HTH_ParB/Spo0J"/>
</dbReference>
<evidence type="ECO:0000256" key="1">
    <source>
        <dbReference type="ARBA" id="ARBA00006295"/>
    </source>
</evidence>
<feature type="domain" description="ParB-like N-terminal" evidence="5">
    <location>
        <begin position="15"/>
        <end position="115"/>
    </location>
</feature>
<keyword evidence="2" id="KW-0159">Chromosome partition</keyword>